<keyword evidence="1" id="KW-0472">Membrane</keyword>
<evidence type="ECO:0000313" key="3">
    <source>
        <dbReference type="Proteomes" id="UP001417504"/>
    </source>
</evidence>
<keyword evidence="3" id="KW-1185">Reference proteome</keyword>
<protein>
    <submittedName>
        <fullName evidence="2">Uncharacterized protein</fullName>
    </submittedName>
</protein>
<evidence type="ECO:0000256" key="1">
    <source>
        <dbReference type="SAM" id="Phobius"/>
    </source>
</evidence>
<gene>
    <name evidence="2" type="ORF">Sjap_008449</name>
</gene>
<dbReference type="AlphaFoldDB" id="A0AAP0JQC3"/>
<name>A0AAP0JQC3_9MAGN</name>
<dbReference type="Proteomes" id="UP001417504">
    <property type="component" value="Unassembled WGS sequence"/>
</dbReference>
<sequence length="56" mass="6466">MISIPLYIYIPLALQLTLLYFLPVPLLRGIFFIDAFFFSIFLLDFSLPNLCPPNSL</sequence>
<dbReference type="EMBL" id="JBBNAE010000003">
    <property type="protein sequence ID" value="KAK9137855.1"/>
    <property type="molecule type" value="Genomic_DNA"/>
</dbReference>
<accession>A0AAP0JQC3</accession>
<feature type="transmembrane region" description="Helical" evidence="1">
    <location>
        <begin position="6"/>
        <end position="22"/>
    </location>
</feature>
<keyword evidence="1" id="KW-1133">Transmembrane helix</keyword>
<evidence type="ECO:0000313" key="2">
    <source>
        <dbReference type="EMBL" id="KAK9137855.1"/>
    </source>
</evidence>
<proteinExistence type="predicted"/>
<reference evidence="2 3" key="1">
    <citation type="submission" date="2024-01" db="EMBL/GenBank/DDBJ databases">
        <title>Genome assemblies of Stephania.</title>
        <authorList>
            <person name="Yang L."/>
        </authorList>
    </citation>
    <scope>NUCLEOTIDE SEQUENCE [LARGE SCALE GENOMIC DNA]</scope>
    <source>
        <strain evidence="2">QJT</strain>
        <tissue evidence="2">Leaf</tissue>
    </source>
</reference>
<organism evidence="2 3">
    <name type="scientific">Stephania japonica</name>
    <dbReference type="NCBI Taxonomy" id="461633"/>
    <lineage>
        <taxon>Eukaryota</taxon>
        <taxon>Viridiplantae</taxon>
        <taxon>Streptophyta</taxon>
        <taxon>Embryophyta</taxon>
        <taxon>Tracheophyta</taxon>
        <taxon>Spermatophyta</taxon>
        <taxon>Magnoliopsida</taxon>
        <taxon>Ranunculales</taxon>
        <taxon>Menispermaceae</taxon>
        <taxon>Menispermoideae</taxon>
        <taxon>Cissampelideae</taxon>
        <taxon>Stephania</taxon>
    </lineage>
</organism>
<comment type="caution">
    <text evidence="2">The sequence shown here is derived from an EMBL/GenBank/DDBJ whole genome shotgun (WGS) entry which is preliminary data.</text>
</comment>
<keyword evidence="1" id="KW-0812">Transmembrane</keyword>